<keyword evidence="3" id="KW-0539">Nucleus</keyword>
<dbReference type="SUPFAM" id="SSF46689">
    <property type="entry name" value="Homeodomain-like"/>
    <property type="match status" value="1"/>
</dbReference>
<accession>A0AAV7XHF0</accession>
<dbReference type="Gene3D" id="1.10.10.60">
    <property type="entry name" value="Homeodomain-like"/>
    <property type="match status" value="1"/>
</dbReference>
<evidence type="ECO:0000256" key="2">
    <source>
        <dbReference type="ARBA" id="ARBA00023125"/>
    </source>
</evidence>
<name>A0AAV7XHF0_9NEOP</name>
<dbReference type="InterPro" id="IPR050863">
    <property type="entry name" value="CenT-Element_Derived"/>
</dbReference>
<evidence type="ECO:0000256" key="3">
    <source>
        <dbReference type="ARBA" id="ARBA00023242"/>
    </source>
</evidence>
<reference evidence="5" key="1">
    <citation type="submission" date="2022-12" db="EMBL/GenBank/DDBJ databases">
        <title>Chromosome-level genome assembly of the bean flower thrips Megalurothrips usitatus.</title>
        <authorList>
            <person name="Ma L."/>
            <person name="Liu Q."/>
            <person name="Li H."/>
            <person name="Cai W."/>
        </authorList>
    </citation>
    <scope>NUCLEOTIDE SEQUENCE</scope>
    <source>
        <strain evidence="5">Cailab_2022a</strain>
    </source>
</reference>
<dbReference type="PANTHER" id="PTHR19303">
    <property type="entry name" value="TRANSPOSON"/>
    <property type="match status" value="1"/>
</dbReference>
<dbReference type="InterPro" id="IPR007889">
    <property type="entry name" value="HTH_Psq"/>
</dbReference>
<protein>
    <recommendedName>
        <fullName evidence="4">HTH CENPB-type domain-containing protein</fullName>
    </recommendedName>
</protein>
<gene>
    <name evidence="5" type="ORF">ONE63_009710</name>
</gene>
<evidence type="ECO:0000256" key="1">
    <source>
        <dbReference type="ARBA" id="ARBA00004123"/>
    </source>
</evidence>
<dbReference type="Pfam" id="PF05225">
    <property type="entry name" value="HTH_psq"/>
    <property type="match status" value="1"/>
</dbReference>
<sequence length="666" mass="74909">MTLTKYLSIDKHRKRKNLLRRSYLKKVKCVRQNYKPEDVLAAMRAIWRGMSRRQAAKVFNIPRSTLLDKLDGKRPVDASPGPNPFLTKAEERTLESWAIDLHRRGFPLKTEDLKDMAQAVIQSNQRRTSFKNGRPGRSWMRNFLLRHPKVYEISTDMTPGPRRSRTVTTREEVRQWCQHHRYFMSSIGHESILDYPDRIFSVDHGEFLFDSTTGHFLEQNRDRIDGDKPEHNDSITAGTECVSTVAAFAAAGGIAPLMFVYPSKYLSDGRIDPLPPGWIAAHSESGFLNGNIFLNYIVSFRNWLEQEHVTFPVLLLVDGRRSRLNMDVTRYCEEQGIILYCLFPTPRPAISEVFGSVLHESADSLNKFNFATRLHEALETLGASASTHNLPHLQSMLQTMAEVRAEPLICPVSPTHHLVGNDYQENPEPQVHPGEDESDCEFDSALTPIEGEIEIEIPFSENSDPYTLALHPALSTDPHVPRYLVFKAFPVPNACASPVSAVPCTPAASSALSTHVSANDTVRCFEDRVDQPDIQAHLIVKPLSSPLPETGNGIALLESEIDDVLGTLLSMGVSHQVESSQLLPNSDSNEEPFLGFSSDDIRVHQSKLDAHGCLRFLEKILVEKGLLEDFKAAQFDKQWNGVQEAKFLFDAWLTASDECNKVVDLV</sequence>
<proteinExistence type="predicted"/>
<dbReference type="GO" id="GO:0005634">
    <property type="term" value="C:nucleus"/>
    <property type="evidence" value="ECO:0007669"/>
    <property type="project" value="UniProtKB-SubCell"/>
</dbReference>
<dbReference type="Proteomes" id="UP001075354">
    <property type="component" value="Chromosome 8"/>
</dbReference>
<dbReference type="GO" id="GO:0003677">
    <property type="term" value="F:DNA binding"/>
    <property type="evidence" value="ECO:0007669"/>
    <property type="project" value="UniProtKB-KW"/>
</dbReference>
<keyword evidence="6" id="KW-1185">Reference proteome</keyword>
<dbReference type="InterPro" id="IPR009057">
    <property type="entry name" value="Homeodomain-like_sf"/>
</dbReference>
<comment type="caution">
    <text evidence="5">The sequence shown here is derived from an EMBL/GenBank/DDBJ whole genome shotgun (WGS) entry which is preliminary data.</text>
</comment>
<evidence type="ECO:0000259" key="4">
    <source>
        <dbReference type="PROSITE" id="PS51253"/>
    </source>
</evidence>
<dbReference type="AlphaFoldDB" id="A0AAV7XHF0"/>
<feature type="domain" description="HTH CENPB-type" evidence="4">
    <location>
        <begin position="78"/>
        <end position="153"/>
    </location>
</feature>
<evidence type="ECO:0000313" key="6">
    <source>
        <dbReference type="Proteomes" id="UP001075354"/>
    </source>
</evidence>
<keyword evidence="2" id="KW-0238">DNA-binding</keyword>
<evidence type="ECO:0000313" key="5">
    <source>
        <dbReference type="EMBL" id="KAJ1524842.1"/>
    </source>
</evidence>
<dbReference type="EMBL" id="JAPTSV010000008">
    <property type="protein sequence ID" value="KAJ1524842.1"/>
    <property type="molecule type" value="Genomic_DNA"/>
</dbReference>
<dbReference type="PANTHER" id="PTHR19303:SF74">
    <property type="entry name" value="POGO TRANSPOSABLE ELEMENT WITH KRAB DOMAIN"/>
    <property type="match status" value="1"/>
</dbReference>
<dbReference type="PROSITE" id="PS51253">
    <property type="entry name" value="HTH_CENPB"/>
    <property type="match status" value="1"/>
</dbReference>
<dbReference type="InterPro" id="IPR006600">
    <property type="entry name" value="HTH_CenpB_DNA-bd_dom"/>
</dbReference>
<dbReference type="Pfam" id="PF03221">
    <property type="entry name" value="HTH_Tnp_Tc5"/>
    <property type="match status" value="1"/>
</dbReference>
<comment type="subcellular location">
    <subcellularLocation>
        <location evidence="1">Nucleus</location>
    </subcellularLocation>
</comment>
<organism evidence="5 6">
    <name type="scientific">Megalurothrips usitatus</name>
    <name type="common">bean blossom thrips</name>
    <dbReference type="NCBI Taxonomy" id="439358"/>
    <lineage>
        <taxon>Eukaryota</taxon>
        <taxon>Metazoa</taxon>
        <taxon>Ecdysozoa</taxon>
        <taxon>Arthropoda</taxon>
        <taxon>Hexapoda</taxon>
        <taxon>Insecta</taxon>
        <taxon>Pterygota</taxon>
        <taxon>Neoptera</taxon>
        <taxon>Paraneoptera</taxon>
        <taxon>Thysanoptera</taxon>
        <taxon>Terebrantia</taxon>
        <taxon>Thripoidea</taxon>
        <taxon>Thripidae</taxon>
        <taxon>Megalurothrips</taxon>
    </lineage>
</organism>